<dbReference type="RefSeq" id="WP_190427006.1">
    <property type="nucleotide sequence ID" value="NZ_JAMPKK010000016.1"/>
</dbReference>
<dbReference type="InterPro" id="IPR006531">
    <property type="entry name" value="Gp5/Vgr_OB"/>
</dbReference>
<dbReference type="InterPro" id="IPR047702">
    <property type="entry name" value="VgrG-rel"/>
</dbReference>
<comment type="caution">
    <text evidence="2">The sequence shown here is derived from an EMBL/GenBank/DDBJ whole genome shotgun (WGS) entry which is preliminary data.</text>
</comment>
<dbReference type="Pfam" id="PF04717">
    <property type="entry name" value="Phage_base_V"/>
    <property type="match status" value="1"/>
</dbReference>
<dbReference type="Pfam" id="PF05954">
    <property type="entry name" value="Phage_GPD"/>
    <property type="match status" value="1"/>
</dbReference>
<dbReference type="EMBL" id="JAMPKK010000016">
    <property type="protein sequence ID" value="MEP0864704.1"/>
    <property type="molecule type" value="Genomic_DNA"/>
</dbReference>
<dbReference type="SUPFAM" id="SSF69255">
    <property type="entry name" value="gp5 N-terminal domain-like"/>
    <property type="match status" value="1"/>
</dbReference>
<keyword evidence="3" id="KW-1185">Reference proteome</keyword>
<dbReference type="Gene3D" id="2.40.50.230">
    <property type="entry name" value="Gp5 N-terminal domain"/>
    <property type="match status" value="1"/>
</dbReference>
<proteinExistence type="predicted"/>
<accession>A0ABV0JMN2</accession>
<dbReference type="InterPro" id="IPR037026">
    <property type="entry name" value="Vgr_OB-fold_dom_sf"/>
</dbReference>
<dbReference type="Proteomes" id="UP001442494">
    <property type="component" value="Unassembled WGS sequence"/>
</dbReference>
<dbReference type="NCBIfam" id="NF033848">
    <property type="entry name" value="VgrG_rel"/>
    <property type="match status" value="1"/>
</dbReference>
<reference evidence="2 3" key="1">
    <citation type="submission" date="2022-04" db="EMBL/GenBank/DDBJ databases">
        <title>Positive selection, recombination, and allopatry shape intraspecific diversity of widespread and dominant cyanobacteria.</title>
        <authorList>
            <person name="Wei J."/>
            <person name="Shu W."/>
            <person name="Hu C."/>
        </authorList>
    </citation>
    <scope>NUCLEOTIDE SEQUENCE [LARGE SCALE GENOMIC DNA]</scope>
    <source>
        <strain evidence="2 3">GB2-A5</strain>
    </source>
</reference>
<dbReference type="Gene3D" id="3.55.50.10">
    <property type="entry name" value="Baseplate protein-like domains"/>
    <property type="match status" value="1"/>
</dbReference>
<sequence>MPQNTIRYISRPLIKIDGQDAPAGLAEDILQISVEESLHLPAMFTLVVRNDYFPGSDSEQLWKYDNLFTIGKSVQLGLASSTTEDLDFDEAQRGDILKGEITGIETHFSSQSQAPVIIRGYDVSHRLHRGRYNRSFQNMTDTDIVRQIIGEVGMTAGTIDESGGPYGFGDPVGYVFQENQTNMEFLRERAARHGFELFVQDSKLHFRKPVAGDTLNLKWLQEIHSFQVRVTSAEQVSAVEVRGWDYKNKTAITSSKNSQSDVVITDTEHGKGKTTSTKFGLENQAPKMIVVDQAVYSQKEADKIAQALYNELSGEFVYADAKAEGDPRIRPGRVVELSGMGKYSGKYYVTETRQNYQDRYYSTEFSVRGLRGGDLLTTLSPQTRLRPGQTMLVGIVTNNKDPKKWGRVRVKFPTLTPEDNASAHESNWARVVGVGAGTTRGFDCLPEINDEVLVAFEHGDIHRPYVIGGVWNGKDAPPETVDNSISGDGKVRLRTIKTRVGHKMQFVEEDKDSSKAGVYVETIGGHKLHMNDSDKFVEIKTTDGHYVRLDDQNKKIEIKTKGGHKILIDDQGKKLDITTSGGQKVLMNDMTNSIKMEAVQKISISAPMEILLQSGPSTIKLAPAGIEFQTAAKLSAQAGGVLDLKSGGAATMKSGAALSLQSGGALSAQSGAAVSVQSAAALSLQAGAAVAIMAAATASMTAPLIRLNC</sequence>
<organism evidence="2 3">
    <name type="scientific">Funiculus sociatus GB2-A5</name>
    <dbReference type="NCBI Taxonomy" id="2933946"/>
    <lineage>
        <taxon>Bacteria</taxon>
        <taxon>Bacillati</taxon>
        <taxon>Cyanobacteriota</taxon>
        <taxon>Cyanophyceae</taxon>
        <taxon>Coleofasciculales</taxon>
        <taxon>Coleofasciculaceae</taxon>
        <taxon>Funiculus</taxon>
    </lineage>
</organism>
<dbReference type="Gene3D" id="4.10.220.110">
    <property type="match status" value="1"/>
</dbReference>
<protein>
    <submittedName>
        <fullName evidence="2">VgrG-related protein</fullName>
    </submittedName>
</protein>
<feature type="domain" description="Gp5/Type VI secretion system Vgr protein OB-fold" evidence="1">
    <location>
        <begin position="393"/>
        <end position="471"/>
    </location>
</feature>
<evidence type="ECO:0000313" key="3">
    <source>
        <dbReference type="Proteomes" id="UP001442494"/>
    </source>
</evidence>
<evidence type="ECO:0000313" key="2">
    <source>
        <dbReference type="EMBL" id="MEP0864704.1"/>
    </source>
</evidence>
<dbReference type="Gene3D" id="2.30.110.50">
    <property type="match status" value="1"/>
</dbReference>
<name>A0ABV0JMN2_9CYAN</name>
<evidence type="ECO:0000259" key="1">
    <source>
        <dbReference type="Pfam" id="PF04717"/>
    </source>
</evidence>
<dbReference type="SUPFAM" id="SSF69279">
    <property type="entry name" value="Phage tail proteins"/>
    <property type="match status" value="1"/>
</dbReference>
<gene>
    <name evidence="2" type="ORF">NDI37_09500</name>
</gene>